<feature type="region of interest" description="Disordered" evidence="1">
    <location>
        <begin position="1"/>
        <end position="165"/>
    </location>
</feature>
<organism evidence="3 4">
    <name type="scientific">Sediminivirga luteola</name>
    <dbReference type="NCBI Taxonomy" id="1774748"/>
    <lineage>
        <taxon>Bacteria</taxon>
        <taxon>Bacillati</taxon>
        <taxon>Actinomycetota</taxon>
        <taxon>Actinomycetes</taxon>
        <taxon>Micrococcales</taxon>
        <taxon>Brevibacteriaceae</taxon>
        <taxon>Sediminivirga</taxon>
    </lineage>
</organism>
<keyword evidence="2" id="KW-0812">Transmembrane</keyword>
<keyword evidence="2" id="KW-1133">Transmembrane helix</keyword>
<evidence type="ECO:0000256" key="1">
    <source>
        <dbReference type="SAM" id="MobiDB-lite"/>
    </source>
</evidence>
<reference evidence="3" key="2">
    <citation type="submission" date="2020-09" db="EMBL/GenBank/DDBJ databases">
        <authorList>
            <person name="Sun Q."/>
            <person name="Zhou Y."/>
        </authorList>
    </citation>
    <scope>NUCLEOTIDE SEQUENCE</scope>
    <source>
        <strain evidence="3">CGMCC 1.12785</strain>
    </source>
</reference>
<protein>
    <submittedName>
        <fullName evidence="3">Uncharacterized protein</fullName>
    </submittedName>
</protein>
<evidence type="ECO:0000313" key="4">
    <source>
        <dbReference type="Proteomes" id="UP000616114"/>
    </source>
</evidence>
<accession>A0A8J2XL29</accession>
<feature type="compositionally biased region" description="Low complexity" evidence="1">
    <location>
        <begin position="35"/>
        <end position="70"/>
    </location>
</feature>
<keyword evidence="2" id="KW-0472">Membrane</keyword>
<reference evidence="3" key="1">
    <citation type="journal article" date="2014" name="Int. J. Syst. Evol. Microbiol.">
        <title>Complete genome sequence of Corynebacterium casei LMG S-19264T (=DSM 44701T), isolated from a smear-ripened cheese.</title>
        <authorList>
            <consortium name="US DOE Joint Genome Institute (JGI-PGF)"/>
            <person name="Walter F."/>
            <person name="Albersmeier A."/>
            <person name="Kalinowski J."/>
            <person name="Ruckert C."/>
        </authorList>
    </citation>
    <scope>NUCLEOTIDE SEQUENCE</scope>
    <source>
        <strain evidence="3">CGMCC 1.12785</strain>
    </source>
</reference>
<feature type="compositionally biased region" description="Low complexity" evidence="1">
    <location>
        <begin position="79"/>
        <end position="92"/>
    </location>
</feature>
<feature type="compositionally biased region" description="Low complexity" evidence="1">
    <location>
        <begin position="105"/>
        <end position="135"/>
    </location>
</feature>
<dbReference type="EMBL" id="BMFY01000009">
    <property type="protein sequence ID" value="GGA19180.1"/>
    <property type="molecule type" value="Genomic_DNA"/>
</dbReference>
<feature type="transmembrane region" description="Helical" evidence="2">
    <location>
        <begin position="187"/>
        <end position="208"/>
    </location>
</feature>
<dbReference type="AlphaFoldDB" id="A0A8J2XL29"/>
<sequence length="516" mass="54687">MNSGVPGPPPMPPHGPDGPGGPYGSQPQPPQHDPQYGSQPAQSYGQQGQQGQPGPESPYGQQPGQSYGQDPYGGGQHGQGQPQQDAQYGQGQSYDPAYGSQPQAQPYDQQGYGSQPQGQPYAPGYGQGPYGEQAPQSPPYEPQQEQGYGSPQPGAAPFAATAGGYGQAPGQFGPAATKKKKKSNKPLIFSLIAVGLVVILVVVGLLVVNTVNRNQYGPDRIATEYLGALEEGDLARASELAAPVVPNSASEELLDPRYANASETTVTDAEVVETTVDGDNATINATYRLGEETYDLVLTAVRDGRQGLFFDNWVLNGPTLSTITVPVPQGLPATLNGEPLEVESEGGEVEYAVYPGTYEVGVESSSFVEATGDSATVAFADSEAPQPTTLNVDANPTQELTDEVQRQVDEKVDECAEVTEVRTERQDGCPFIFQSGSDVADDAENVQIEVKSKPQIEVYLNDPTRATFFTADAGSWNFEADSREHSGGTWYGTRDADFEMSGSVTIEGDSVTVEFN</sequence>
<dbReference type="Proteomes" id="UP000616114">
    <property type="component" value="Unassembled WGS sequence"/>
</dbReference>
<dbReference type="RefSeq" id="WP_188551021.1">
    <property type="nucleotide sequence ID" value="NZ_BMFY01000009.1"/>
</dbReference>
<feature type="compositionally biased region" description="Pro residues" evidence="1">
    <location>
        <begin position="1"/>
        <end position="16"/>
    </location>
</feature>
<gene>
    <name evidence="3" type="ORF">GCM10011333_22930</name>
</gene>
<feature type="compositionally biased region" description="Low complexity" evidence="1">
    <location>
        <begin position="142"/>
        <end position="162"/>
    </location>
</feature>
<name>A0A8J2XL29_9MICO</name>
<comment type="caution">
    <text evidence="3">The sequence shown here is derived from an EMBL/GenBank/DDBJ whole genome shotgun (WGS) entry which is preliminary data.</text>
</comment>
<evidence type="ECO:0000256" key="2">
    <source>
        <dbReference type="SAM" id="Phobius"/>
    </source>
</evidence>
<evidence type="ECO:0000313" key="3">
    <source>
        <dbReference type="EMBL" id="GGA19180.1"/>
    </source>
</evidence>
<keyword evidence="4" id="KW-1185">Reference proteome</keyword>
<proteinExistence type="predicted"/>